<feature type="signal peptide" evidence="1">
    <location>
        <begin position="1"/>
        <end position="17"/>
    </location>
</feature>
<dbReference type="AlphaFoldDB" id="A0A1Y3BC39"/>
<evidence type="ECO:0000256" key="1">
    <source>
        <dbReference type="SAM" id="SignalP"/>
    </source>
</evidence>
<keyword evidence="3" id="KW-1185">Reference proteome</keyword>
<name>A0A1Y3BC39_EURMA</name>
<keyword evidence="1" id="KW-0732">Signal</keyword>
<feature type="non-terminal residue" evidence="2">
    <location>
        <position position="71"/>
    </location>
</feature>
<protein>
    <submittedName>
        <fullName evidence="2">Uncharacterized protein</fullName>
    </submittedName>
</protein>
<evidence type="ECO:0000313" key="2">
    <source>
        <dbReference type="EMBL" id="OTF77478.1"/>
    </source>
</evidence>
<organism evidence="2 3">
    <name type="scientific">Euroglyphus maynei</name>
    <name type="common">Mayne's house dust mite</name>
    <dbReference type="NCBI Taxonomy" id="6958"/>
    <lineage>
        <taxon>Eukaryota</taxon>
        <taxon>Metazoa</taxon>
        <taxon>Ecdysozoa</taxon>
        <taxon>Arthropoda</taxon>
        <taxon>Chelicerata</taxon>
        <taxon>Arachnida</taxon>
        <taxon>Acari</taxon>
        <taxon>Acariformes</taxon>
        <taxon>Sarcoptiformes</taxon>
        <taxon>Astigmata</taxon>
        <taxon>Psoroptidia</taxon>
        <taxon>Analgoidea</taxon>
        <taxon>Pyroglyphidae</taxon>
        <taxon>Pyroglyphinae</taxon>
        <taxon>Euroglyphus</taxon>
    </lineage>
</organism>
<accession>A0A1Y3BC39</accession>
<dbReference type="OrthoDB" id="6511229at2759"/>
<reference evidence="2 3" key="1">
    <citation type="submission" date="2017-03" db="EMBL/GenBank/DDBJ databases">
        <title>Genome Survey of Euroglyphus maynei.</title>
        <authorList>
            <person name="Arlian L.G."/>
            <person name="Morgan M.S."/>
            <person name="Rider S.D."/>
        </authorList>
    </citation>
    <scope>NUCLEOTIDE SEQUENCE [LARGE SCALE GENOMIC DNA]</scope>
    <source>
        <strain evidence="2">Arlian Lab</strain>
        <tissue evidence="2">Whole body</tissue>
    </source>
</reference>
<comment type="caution">
    <text evidence="2">The sequence shown here is derived from an EMBL/GenBank/DDBJ whole genome shotgun (WGS) entry which is preliminary data.</text>
</comment>
<gene>
    <name evidence="2" type="ORF">BLA29_014939</name>
</gene>
<evidence type="ECO:0000313" key="3">
    <source>
        <dbReference type="Proteomes" id="UP000194236"/>
    </source>
</evidence>
<proteinExistence type="predicted"/>
<dbReference type="Proteomes" id="UP000194236">
    <property type="component" value="Unassembled WGS sequence"/>
</dbReference>
<dbReference type="EMBL" id="MUJZ01032345">
    <property type="protein sequence ID" value="OTF77478.1"/>
    <property type="molecule type" value="Genomic_DNA"/>
</dbReference>
<feature type="chain" id="PRO_5012847694" evidence="1">
    <location>
        <begin position="18"/>
        <end position="71"/>
    </location>
</feature>
<sequence>MIKSAALILAMIAMAMALPSAYIETSSESAAAGGDESSRTTYDWGKHTGTYDYGKHTRTTFDWGKYTSTDS</sequence>